<dbReference type="AlphaFoldDB" id="A0A023F1Z7"/>
<evidence type="ECO:0000259" key="6">
    <source>
        <dbReference type="PROSITE" id="PS51635"/>
    </source>
</evidence>
<dbReference type="PANTHER" id="PTHR12406">
    <property type="entry name" value="CALCIUM-INDEPENDENT PHOSPHOLIPASE A2 IPLA2 -RELATED"/>
    <property type="match status" value="1"/>
</dbReference>
<dbReference type="GO" id="GO:0019433">
    <property type="term" value="P:triglyceride catabolic process"/>
    <property type="evidence" value="ECO:0007669"/>
    <property type="project" value="TreeGrafter"/>
</dbReference>
<protein>
    <recommendedName>
        <fullName evidence="1">triacylglycerol lipase</fullName>
        <ecNumber evidence="1">3.1.1.3</ecNumber>
    </recommendedName>
</protein>
<evidence type="ECO:0000256" key="5">
    <source>
        <dbReference type="SAM" id="MobiDB-lite"/>
    </source>
</evidence>
<dbReference type="GO" id="GO:0055088">
    <property type="term" value="P:lipid homeostasis"/>
    <property type="evidence" value="ECO:0007669"/>
    <property type="project" value="TreeGrafter"/>
</dbReference>
<dbReference type="InterPro" id="IPR033562">
    <property type="entry name" value="PLPL"/>
</dbReference>
<feature type="active site" description="Proton acceptor" evidence="4">
    <location>
        <position position="157"/>
    </location>
</feature>
<dbReference type="InterPro" id="IPR016035">
    <property type="entry name" value="Acyl_Trfase/lysoPLipase"/>
</dbReference>
<dbReference type="CDD" id="cd07218">
    <property type="entry name" value="Pat_iPLA2"/>
    <property type="match status" value="1"/>
</dbReference>
<dbReference type="Gene3D" id="3.40.1090.10">
    <property type="entry name" value="Cytosolic phospholipase A2 catalytic domain"/>
    <property type="match status" value="2"/>
</dbReference>
<feature type="compositionally biased region" description="Acidic residues" evidence="5">
    <location>
        <begin position="524"/>
        <end position="535"/>
    </location>
</feature>
<dbReference type="EC" id="3.1.1.3" evidence="1"/>
<accession>A0A023F1Z7</accession>
<feature type="region of interest" description="Disordered" evidence="5">
    <location>
        <begin position="524"/>
        <end position="543"/>
    </location>
</feature>
<dbReference type="FunFam" id="3.40.1090.10:FF:000003">
    <property type="entry name" value="Patatin-like phospholipase domain-containing protein 2"/>
    <property type="match status" value="1"/>
</dbReference>
<evidence type="ECO:0000256" key="3">
    <source>
        <dbReference type="ARBA" id="ARBA00023098"/>
    </source>
</evidence>
<reference evidence="7" key="1">
    <citation type="journal article" date="2014" name="PLoS Negl. Trop. Dis.">
        <title>An updated insight into the Sialotranscriptome of Triatoma infestans: developmental stage and geographic variations.</title>
        <authorList>
            <person name="Schwarz A."/>
            <person name="Medrano-Mercado N."/>
            <person name="Schaub G.A."/>
            <person name="Struchiner C.J."/>
            <person name="Bargues M.D."/>
            <person name="Levy M.Z."/>
            <person name="Ribeiro J.M."/>
        </authorList>
    </citation>
    <scope>NUCLEOTIDE SEQUENCE</scope>
    <source>
        <strain evidence="7">Chile</strain>
        <tissue evidence="7">Salivary glands</tissue>
    </source>
</reference>
<evidence type="ECO:0000256" key="2">
    <source>
        <dbReference type="ARBA" id="ARBA00022801"/>
    </source>
</evidence>
<keyword evidence="3 4" id="KW-0443">Lipid metabolism</keyword>
<feature type="short sequence motif" description="DGA/G" evidence="4">
    <location>
        <begin position="157"/>
        <end position="159"/>
    </location>
</feature>
<dbReference type="GO" id="GO:0016020">
    <property type="term" value="C:membrane"/>
    <property type="evidence" value="ECO:0007669"/>
    <property type="project" value="TreeGrafter"/>
</dbReference>
<feature type="short sequence motif" description="GXSXG" evidence="4">
    <location>
        <begin position="36"/>
        <end position="40"/>
    </location>
</feature>
<dbReference type="PANTHER" id="PTHR12406:SF41">
    <property type="entry name" value="BRUMMER, ISOFORM B-RELATED"/>
    <property type="match status" value="1"/>
</dbReference>
<feature type="domain" description="PNPLA" evidence="6">
    <location>
        <begin position="3"/>
        <end position="170"/>
    </location>
</feature>
<dbReference type="GO" id="GO:0005811">
    <property type="term" value="C:lipid droplet"/>
    <property type="evidence" value="ECO:0007669"/>
    <property type="project" value="TreeGrafter"/>
</dbReference>
<evidence type="ECO:0000256" key="1">
    <source>
        <dbReference type="ARBA" id="ARBA00013279"/>
    </source>
</evidence>
<name>A0A023F1Z7_TRIIF</name>
<dbReference type="Pfam" id="PF01734">
    <property type="entry name" value="Patatin"/>
    <property type="match status" value="1"/>
</dbReference>
<dbReference type="PROSITE" id="PS51635">
    <property type="entry name" value="PNPLA"/>
    <property type="match status" value="1"/>
</dbReference>
<proteinExistence type="evidence at transcript level"/>
<dbReference type="SUPFAM" id="SSF52151">
    <property type="entry name" value="FabD/lysophospholipase-like"/>
    <property type="match status" value="1"/>
</dbReference>
<evidence type="ECO:0000256" key="4">
    <source>
        <dbReference type="PROSITE-ProRule" id="PRU01161"/>
    </source>
</evidence>
<keyword evidence="2 4" id="KW-0378">Hydrolase</keyword>
<keyword evidence="4" id="KW-0442">Lipid degradation</keyword>
<dbReference type="FunFam" id="3.40.1090.10:FF:000017">
    <property type="entry name" value="Patatin-like phospholipase domain-containing protein 2"/>
    <property type="match status" value="1"/>
</dbReference>
<sequence>MNLSFAGCGFLGIYHVGVAVCFKKYAPHLLLNKISGASAGAIAACCLLCDLPIGEVASDMLGLMREARLRTLGPFSPSFNVKEYLLERLGKVLPEDAHLRVNGKLHISLTRVYDGKNVLVSQFKSKEDLLQALLASSFVPIFSGFLPPRFHGERYMDGGFSDNLPILDENTITVSPFCGETDICPRDLSSQLFHINFANTSIELSKQNIYRFARILWPPKPEILSNLCKQGFDDALRFLHRNNLINCTRCLAVQSTFVVSEEMDESCEYDPQCQECKQHRQEALVANLPDIVVRVFQDAIDSANKGLYNWMLSHRGMKFITLLSLPYTIPADFAYALLKKLRLIIPYMKCSLRKMCRFCLAQMIQMLYSVSSRARDHLSANATFQLEYDLGYEREHAFDKELNLNFKIEESDLEQLDKLTSNNILSRRASLAIKSELPITEDDTFENILQVTAHHEAIIAFYYLDDNNKVKVTEIFDVTDDPSITPHQLPENPWDNNMIESWASKQFEKDLFKTEIDECDELSLSDTSIQDDETDNGNLFSDPESEWINIDSLVPFQLSDSLKDLRPESDQEVSQSNE</sequence>
<evidence type="ECO:0000313" key="7">
    <source>
        <dbReference type="EMBL" id="JAC15587.1"/>
    </source>
</evidence>
<organism evidence="7">
    <name type="scientific">Triatoma infestans</name>
    <name type="common">Assassin bug</name>
    <dbReference type="NCBI Taxonomy" id="30076"/>
    <lineage>
        <taxon>Eukaryota</taxon>
        <taxon>Metazoa</taxon>
        <taxon>Ecdysozoa</taxon>
        <taxon>Arthropoda</taxon>
        <taxon>Hexapoda</taxon>
        <taxon>Insecta</taxon>
        <taxon>Pterygota</taxon>
        <taxon>Neoptera</taxon>
        <taxon>Paraneoptera</taxon>
        <taxon>Hemiptera</taxon>
        <taxon>Heteroptera</taxon>
        <taxon>Panheteroptera</taxon>
        <taxon>Cimicomorpha</taxon>
        <taxon>Reduviidae</taxon>
        <taxon>Triatominae</taxon>
        <taxon>Triatoma</taxon>
    </lineage>
</organism>
<feature type="short sequence motif" description="GXGXXG" evidence="4">
    <location>
        <begin position="7"/>
        <end position="12"/>
    </location>
</feature>
<dbReference type="EMBL" id="GBBI01003125">
    <property type="protein sequence ID" value="JAC15587.1"/>
    <property type="molecule type" value="mRNA"/>
</dbReference>
<dbReference type="GO" id="GO:0005737">
    <property type="term" value="C:cytoplasm"/>
    <property type="evidence" value="ECO:0007669"/>
    <property type="project" value="TreeGrafter"/>
</dbReference>
<dbReference type="InterPro" id="IPR002641">
    <property type="entry name" value="PNPLA_dom"/>
</dbReference>
<feature type="active site" description="Nucleophile" evidence="4">
    <location>
        <position position="38"/>
    </location>
</feature>
<dbReference type="GO" id="GO:0004806">
    <property type="term" value="F:triacylglycerol lipase activity"/>
    <property type="evidence" value="ECO:0007669"/>
    <property type="project" value="UniProtKB-EC"/>
</dbReference>